<evidence type="ECO:0000259" key="1">
    <source>
        <dbReference type="PROSITE" id="PS50943"/>
    </source>
</evidence>
<proteinExistence type="predicted"/>
<reference evidence="2" key="1">
    <citation type="submission" date="2022-11" db="EMBL/GenBank/DDBJ databases">
        <title>Robbsia betulipollinis sp. nov., isolated from pollen of birch (Betula pendula).</title>
        <authorList>
            <person name="Shi H."/>
            <person name="Ambika Manirajan B."/>
            <person name="Ratering S."/>
            <person name="Geissler-Plaum R."/>
            <person name="Schnell S."/>
        </authorList>
    </citation>
    <scope>NUCLEOTIDE SEQUENCE</scope>
    <source>
        <strain evidence="2">Bb-Pol-6</strain>
    </source>
</reference>
<dbReference type="EMBL" id="JAPMXC010000001">
    <property type="protein sequence ID" value="MCY0385676.1"/>
    <property type="molecule type" value="Genomic_DNA"/>
</dbReference>
<dbReference type="Proteomes" id="UP001082899">
    <property type="component" value="Unassembled WGS sequence"/>
</dbReference>
<keyword evidence="3" id="KW-1185">Reference proteome</keyword>
<organism evidence="2 3">
    <name type="scientific">Robbsia betulipollinis</name>
    <dbReference type="NCBI Taxonomy" id="2981849"/>
    <lineage>
        <taxon>Bacteria</taxon>
        <taxon>Pseudomonadati</taxon>
        <taxon>Pseudomonadota</taxon>
        <taxon>Betaproteobacteria</taxon>
        <taxon>Burkholderiales</taxon>
        <taxon>Burkholderiaceae</taxon>
        <taxon>Robbsia</taxon>
    </lineage>
</organism>
<dbReference type="RefSeq" id="WP_267844804.1">
    <property type="nucleotide sequence ID" value="NZ_JAPMXC010000001.1"/>
</dbReference>
<feature type="domain" description="HTH cro/C1-type" evidence="1">
    <location>
        <begin position="55"/>
        <end position="109"/>
    </location>
</feature>
<dbReference type="CDD" id="cd00093">
    <property type="entry name" value="HTH_XRE"/>
    <property type="match status" value="1"/>
</dbReference>
<comment type="caution">
    <text evidence="2">The sequence shown here is derived from an EMBL/GenBank/DDBJ whole genome shotgun (WGS) entry which is preliminary data.</text>
</comment>
<dbReference type="InterPro" id="IPR010982">
    <property type="entry name" value="Lambda_DNA-bd_dom_sf"/>
</dbReference>
<evidence type="ECO:0000313" key="2">
    <source>
        <dbReference type="EMBL" id="MCY0385676.1"/>
    </source>
</evidence>
<sequence>MLLQGTNIEGKRAIGLAMLEAVKSITDAVEREYGVLSVPDPNIALVGADRFGERLRSLCAKTKLPRDVLADTMGVSVDTMRLWQNGERYPNYWSLVRVAGYFQVTPNWLITGKA</sequence>
<dbReference type="PROSITE" id="PS50943">
    <property type="entry name" value="HTH_CROC1"/>
    <property type="match status" value="1"/>
</dbReference>
<dbReference type="Gene3D" id="1.10.260.40">
    <property type="entry name" value="lambda repressor-like DNA-binding domains"/>
    <property type="match status" value="1"/>
</dbReference>
<accession>A0ABT3ZGL5</accession>
<dbReference type="SUPFAM" id="SSF47413">
    <property type="entry name" value="lambda repressor-like DNA-binding domains"/>
    <property type="match status" value="1"/>
</dbReference>
<name>A0ABT3ZGL5_9BURK</name>
<protein>
    <submittedName>
        <fullName evidence="2">Helix-turn-helix transcriptional regulator</fullName>
    </submittedName>
</protein>
<evidence type="ECO:0000313" key="3">
    <source>
        <dbReference type="Proteomes" id="UP001082899"/>
    </source>
</evidence>
<gene>
    <name evidence="2" type="ORF">OVY01_00150</name>
</gene>
<dbReference type="InterPro" id="IPR001387">
    <property type="entry name" value="Cro/C1-type_HTH"/>
</dbReference>